<dbReference type="EMBL" id="SRQM01000158">
    <property type="protein sequence ID" value="KAG6116959.1"/>
    <property type="molecule type" value="Genomic_DNA"/>
</dbReference>
<keyword evidence="4 10" id="KW-0863">Zinc-finger</keyword>
<keyword evidence="5" id="KW-0862">Zinc</keyword>
<evidence type="ECO:0000256" key="2">
    <source>
        <dbReference type="ARBA" id="ARBA00022723"/>
    </source>
</evidence>
<dbReference type="PROSITE" id="PS50157">
    <property type="entry name" value="ZINC_FINGER_C2H2_2"/>
    <property type="match status" value="2"/>
</dbReference>
<gene>
    <name evidence="13" type="ORF">E4U13_001477</name>
</gene>
<evidence type="ECO:0000259" key="12">
    <source>
        <dbReference type="PROSITE" id="PS50157"/>
    </source>
</evidence>
<keyword evidence="7" id="KW-0804">Transcription</keyword>
<dbReference type="SUPFAM" id="SSF57667">
    <property type="entry name" value="beta-beta-alpha zinc fingers"/>
    <property type="match status" value="1"/>
</dbReference>
<dbReference type="FunFam" id="3.30.160.60:FF:000176">
    <property type="entry name" value="zinc finger protein 70"/>
    <property type="match status" value="1"/>
</dbReference>
<feature type="compositionally biased region" description="Low complexity" evidence="11">
    <location>
        <begin position="73"/>
        <end position="82"/>
    </location>
</feature>
<dbReference type="AlphaFoldDB" id="A0A9P7Q2A8"/>
<evidence type="ECO:0000313" key="14">
    <source>
        <dbReference type="Proteomes" id="UP000732380"/>
    </source>
</evidence>
<feature type="region of interest" description="Disordered" evidence="11">
    <location>
        <begin position="1"/>
        <end position="28"/>
    </location>
</feature>
<protein>
    <recommendedName>
        <fullName evidence="12">C2H2-type domain-containing protein</fullName>
    </recommendedName>
</protein>
<organism evidence="13 14">
    <name type="scientific">Claviceps humidiphila</name>
    <dbReference type="NCBI Taxonomy" id="1294629"/>
    <lineage>
        <taxon>Eukaryota</taxon>
        <taxon>Fungi</taxon>
        <taxon>Dikarya</taxon>
        <taxon>Ascomycota</taxon>
        <taxon>Pezizomycotina</taxon>
        <taxon>Sordariomycetes</taxon>
        <taxon>Hypocreomycetidae</taxon>
        <taxon>Hypocreales</taxon>
        <taxon>Clavicipitaceae</taxon>
        <taxon>Claviceps</taxon>
    </lineage>
</organism>
<feature type="domain" description="C2H2-type" evidence="12">
    <location>
        <begin position="191"/>
        <end position="219"/>
    </location>
</feature>
<feature type="compositionally biased region" description="Polar residues" evidence="11">
    <location>
        <begin position="1"/>
        <end position="10"/>
    </location>
</feature>
<keyword evidence="8" id="KW-0539">Nucleus</keyword>
<comment type="similarity">
    <text evidence="9">Belongs to the sal C2H2-type zinc-finger protein family.</text>
</comment>
<evidence type="ECO:0000256" key="8">
    <source>
        <dbReference type="ARBA" id="ARBA00023242"/>
    </source>
</evidence>
<dbReference type="PROSITE" id="PS00028">
    <property type="entry name" value="ZINC_FINGER_C2H2_1"/>
    <property type="match status" value="2"/>
</dbReference>
<evidence type="ECO:0000256" key="9">
    <source>
        <dbReference type="ARBA" id="ARBA00038474"/>
    </source>
</evidence>
<evidence type="ECO:0000256" key="5">
    <source>
        <dbReference type="ARBA" id="ARBA00022833"/>
    </source>
</evidence>
<evidence type="ECO:0000256" key="1">
    <source>
        <dbReference type="ARBA" id="ARBA00004123"/>
    </source>
</evidence>
<dbReference type="Proteomes" id="UP000732380">
    <property type="component" value="Unassembled WGS sequence"/>
</dbReference>
<comment type="subcellular location">
    <subcellularLocation>
        <location evidence="1">Nucleus</location>
    </subcellularLocation>
</comment>
<accession>A0A9P7Q2A8</accession>
<dbReference type="InterPro" id="IPR051565">
    <property type="entry name" value="Sal_C2H2-zinc-finger"/>
</dbReference>
<dbReference type="Gene3D" id="3.30.160.60">
    <property type="entry name" value="Classic Zinc Finger"/>
    <property type="match status" value="2"/>
</dbReference>
<name>A0A9P7Q2A8_9HYPO</name>
<keyword evidence="2" id="KW-0479">Metal-binding</keyword>
<dbReference type="SMART" id="SM00355">
    <property type="entry name" value="ZnF_C2H2"/>
    <property type="match status" value="2"/>
</dbReference>
<dbReference type="FunFam" id="3.30.160.60:FF:000425">
    <property type="entry name" value="PLAG1 like zinc finger 1"/>
    <property type="match status" value="1"/>
</dbReference>
<evidence type="ECO:0000256" key="6">
    <source>
        <dbReference type="ARBA" id="ARBA00023015"/>
    </source>
</evidence>
<keyword evidence="6" id="KW-0805">Transcription regulation</keyword>
<keyword evidence="14" id="KW-1185">Reference proteome</keyword>
<evidence type="ECO:0000313" key="13">
    <source>
        <dbReference type="EMBL" id="KAG6116959.1"/>
    </source>
</evidence>
<reference evidence="13 14" key="1">
    <citation type="journal article" date="2020" name="bioRxiv">
        <title>Whole genome comparisons of ergot fungi reveals the divergence and evolution of species within the genus Claviceps are the result of varying mechanisms driving genome evolution and host range expansion.</title>
        <authorList>
            <person name="Wyka S.A."/>
            <person name="Mondo S.J."/>
            <person name="Liu M."/>
            <person name="Dettman J."/>
            <person name="Nalam V."/>
            <person name="Broders K.D."/>
        </authorList>
    </citation>
    <scope>NUCLEOTIDE SEQUENCE [LARGE SCALE GENOMIC DNA]</scope>
    <source>
        <strain evidence="13 14">LM576</strain>
    </source>
</reference>
<evidence type="ECO:0000256" key="11">
    <source>
        <dbReference type="SAM" id="MobiDB-lite"/>
    </source>
</evidence>
<dbReference type="PANTHER" id="PTHR23233">
    <property type="entry name" value="SAL-LIKE PROTEIN"/>
    <property type="match status" value="1"/>
</dbReference>
<dbReference type="PANTHER" id="PTHR23233:SF84">
    <property type="entry name" value="FI23031P1"/>
    <property type="match status" value="1"/>
</dbReference>
<feature type="domain" description="C2H2-type" evidence="12">
    <location>
        <begin position="163"/>
        <end position="190"/>
    </location>
</feature>
<sequence>MAHRLQSWQPSELRRHASQPPPSLPLEDVRCSLPSISKLLGIADAGSPANTASHEAFPEYFRSGRRAQGAQLPSPQSQQSSPEAFRDLSDDNTCDAWDLLANNSPSRRDQAANPYYQQLLPQTLLQIDGADTFASASVIGPWQHHHHMSPENDARYSHNPDRYMCQTCNKTFSRPSSLRIHSHSHTGEKPYKCSRAGCGKAFSVRSNMKRHERGCHTIY</sequence>
<dbReference type="Pfam" id="PF00096">
    <property type="entry name" value="zf-C2H2"/>
    <property type="match status" value="2"/>
</dbReference>
<dbReference type="GO" id="GO:0000981">
    <property type="term" value="F:DNA-binding transcription factor activity, RNA polymerase II-specific"/>
    <property type="evidence" value="ECO:0007669"/>
    <property type="project" value="TreeGrafter"/>
</dbReference>
<feature type="region of interest" description="Disordered" evidence="11">
    <location>
        <begin position="65"/>
        <end position="88"/>
    </location>
</feature>
<dbReference type="InterPro" id="IPR036236">
    <property type="entry name" value="Znf_C2H2_sf"/>
</dbReference>
<keyword evidence="3" id="KW-0677">Repeat</keyword>
<evidence type="ECO:0000256" key="7">
    <source>
        <dbReference type="ARBA" id="ARBA00023163"/>
    </source>
</evidence>
<dbReference type="InterPro" id="IPR013087">
    <property type="entry name" value="Znf_C2H2_type"/>
</dbReference>
<dbReference type="GO" id="GO:0000978">
    <property type="term" value="F:RNA polymerase II cis-regulatory region sequence-specific DNA binding"/>
    <property type="evidence" value="ECO:0007669"/>
    <property type="project" value="TreeGrafter"/>
</dbReference>
<evidence type="ECO:0000256" key="4">
    <source>
        <dbReference type="ARBA" id="ARBA00022771"/>
    </source>
</evidence>
<evidence type="ECO:0000256" key="3">
    <source>
        <dbReference type="ARBA" id="ARBA00022737"/>
    </source>
</evidence>
<evidence type="ECO:0000256" key="10">
    <source>
        <dbReference type="PROSITE-ProRule" id="PRU00042"/>
    </source>
</evidence>
<dbReference type="GO" id="GO:0005634">
    <property type="term" value="C:nucleus"/>
    <property type="evidence" value="ECO:0007669"/>
    <property type="project" value="UniProtKB-SubCell"/>
</dbReference>
<comment type="caution">
    <text evidence="13">The sequence shown here is derived from an EMBL/GenBank/DDBJ whole genome shotgun (WGS) entry which is preliminary data.</text>
</comment>
<dbReference type="GO" id="GO:0008270">
    <property type="term" value="F:zinc ion binding"/>
    <property type="evidence" value="ECO:0007669"/>
    <property type="project" value="UniProtKB-KW"/>
</dbReference>
<proteinExistence type="inferred from homology"/>